<evidence type="ECO:0000256" key="1">
    <source>
        <dbReference type="ARBA" id="ARBA00005843"/>
    </source>
</evidence>
<sequence>MGEDIEQRDRHDVTNLHRALAAKDFQLAKRLVEQGANVRARSWSDQGPFRFLAQLDTDYLDILSPSPFSEMIQVLCNAGADLNARSDYNKSPLSYAYSKESSLIFRLLVDAGADLSILDKDIGADMRHFLARALQYPGDTADWDYLPAGVDVNTTDSRSYTYLGRAVWLGSPSAVKALLRRGADPKGWGIWDRTPLHDAFNLMQHPDGAGAIQALVDAGADINDIDLDRGRPLDVAISRVCPPAFRIILAGGGRTSRQNIVFFDRFLHTPEGTDAVIDVIEANKLFSFETTRGYDSVLRGAVRRGSPKAIHWMLGKGADSNIQDDQGRTPLHYSTDLIMRPEGEETLSALIEAGACIDATDNDERTPLQLAVAKSSCRAVRLLLGLGADPHAGGPFGAASPRFMVELLGDPDGISMMLKLVRAGMSVEKPPPYYMRAHSRPRCLELVREVRKILVVASPLTRNACIAFLSTFYPLVGAYPTSDIPLHECEVKLMKTEKSGEGGFSDCFEGIFLGHHKVAMKALRAHLEEEVMGRRMKREMGVWSRLDHPNVLPFIGWHTSGPTSYMVSPWMEGGDALAYVGRRPRANRLHLLVQVADGLHYLHTGIDKPVIHGDLKAANVFISSTGVARIADFGLSEFVEGEKPPRYSTEWYNAGNPRWQAPELLRASSTEEARRKTETDIFAYGRVMLELFTGEVPFSYLPDTTLSIFRMVLAGQFPDRPLDKDVVAKGLDDNMWELMERCWSVDPKQRPTAGVILGQLKAAVRGRPDDDSDSEDSVGPRPGKRARVTEPPVKVEDIKTEDTKREEVQI</sequence>
<dbReference type="Proteomes" id="UP000027195">
    <property type="component" value="Unassembled WGS sequence"/>
</dbReference>
<dbReference type="PROSITE" id="PS50011">
    <property type="entry name" value="PROTEIN_KINASE_DOM"/>
    <property type="match status" value="1"/>
</dbReference>
<dbReference type="InterPro" id="IPR011009">
    <property type="entry name" value="Kinase-like_dom_sf"/>
</dbReference>
<dbReference type="AlphaFoldDB" id="A0A067MD36"/>
<evidence type="ECO:0000313" key="5">
    <source>
        <dbReference type="EMBL" id="KDQ09496.1"/>
    </source>
</evidence>
<dbReference type="PROSITE" id="PS00108">
    <property type="entry name" value="PROTEIN_KINASE_ST"/>
    <property type="match status" value="1"/>
</dbReference>
<accession>A0A067MD36</accession>
<feature type="repeat" description="ANK" evidence="2">
    <location>
        <begin position="88"/>
        <end position="120"/>
    </location>
</feature>
<evidence type="ECO:0000256" key="3">
    <source>
        <dbReference type="SAM" id="MobiDB-lite"/>
    </source>
</evidence>
<evidence type="ECO:0000313" key="6">
    <source>
        <dbReference type="Proteomes" id="UP000027195"/>
    </source>
</evidence>
<comment type="similarity">
    <text evidence="1">Belongs to the protein kinase superfamily. TKL Ser/Thr protein kinase family.</text>
</comment>
<keyword evidence="6" id="KW-1185">Reference proteome</keyword>
<dbReference type="InParanoid" id="A0A067MD36"/>
<dbReference type="PANTHER" id="PTHR44329">
    <property type="entry name" value="SERINE/THREONINE-PROTEIN KINASE TNNI3K-RELATED"/>
    <property type="match status" value="1"/>
</dbReference>
<dbReference type="SMART" id="SM00220">
    <property type="entry name" value="S_TKc"/>
    <property type="match status" value="1"/>
</dbReference>
<feature type="repeat" description="ANK" evidence="2">
    <location>
        <begin position="326"/>
        <end position="362"/>
    </location>
</feature>
<proteinExistence type="inferred from homology"/>
<gene>
    <name evidence="5" type="ORF">BOTBODRAFT_527521</name>
</gene>
<keyword evidence="2" id="KW-0040">ANK repeat</keyword>
<organism evidence="5 6">
    <name type="scientific">Botryobasidium botryosum (strain FD-172 SS1)</name>
    <dbReference type="NCBI Taxonomy" id="930990"/>
    <lineage>
        <taxon>Eukaryota</taxon>
        <taxon>Fungi</taxon>
        <taxon>Dikarya</taxon>
        <taxon>Basidiomycota</taxon>
        <taxon>Agaricomycotina</taxon>
        <taxon>Agaricomycetes</taxon>
        <taxon>Cantharellales</taxon>
        <taxon>Botryobasidiaceae</taxon>
        <taxon>Botryobasidium</taxon>
    </lineage>
</organism>
<dbReference type="InterPro" id="IPR036770">
    <property type="entry name" value="Ankyrin_rpt-contain_sf"/>
</dbReference>
<dbReference type="PANTHER" id="PTHR44329:SF214">
    <property type="entry name" value="PROTEIN KINASE DOMAIN-CONTAINING PROTEIN"/>
    <property type="match status" value="1"/>
</dbReference>
<feature type="repeat" description="ANK" evidence="2">
    <location>
        <begin position="11"/>
        <end position="43"/>
    </location>
</feature>
<evidence type="ECO:0000256" key="2">
    <source>
        <dbReference type="PROSITE-ProRule" id="PRU00023"/>
    </source>
</evidence>
<dbReference type="PROSITE" id="PS50088">
    <property type="entry name" value="ANK_REPEAT"/>
    <property type="match status" value="4"/>
</dbReference>
<dbReference type="Pfam" id="PF12796">
    <property type="entry name" value="Ank_2"/>
    <property type="match status" value="1"/>
</dbReference>
<dbReference type="SUPFAM" id="SSF48403">
    <property type="entry name" value="Ankyrin repeat"/>
    <property type="match status" value="1"/>
</dbReference>
<feature type="compositionally biased region" description="Basic and acidic residues" evidence="3">
    <location>
        <begin position="793"/>
        <end position="810"/>
    </location>
</feature>
<dbReference type="Gene3D" id="1.10.510.10">
    <property type="entry name" value="Transferase(Phosphotransferase) domain 1"/>
    <property type="match status" value="1"/>
</dbReference>
<protein>
    <recommendedName>
        <fullName evidence="4">Protein kinase domain-containing protein</fullName>
    </recommendedName>
</protein>
<dbReference type="InterPro" id="IPR008271">
    <property type="entry name" value="Ser/Thr_kinase_AS"/>
</dbReference>
<dbReference type="Pfam" id="PF07714">
    <property type="entry name" value="PK_Tyr_Ser-Thr"/>
    <property type="match status" value="1"/>
</dbReference>
<dbReference type="Gene3D" id="1.25.40.20">
    <property type="entry name" value="Ankyrin repeat-containing domain"/>
    <property type="match status" value="3"/>
</dbReference>
<dbReference type="SUPFAM" id="SSF56112">
    <property type="entry name" value="Protein kinase-like (PK-like)"/>
    <property type="match status" value="1"/>
</dbReference>
<dbReference type="GO" id="GO:0005524">
    <property type="term" value="F:ATP binding"/>
    <property type="evidence" value="ECO:0007669"/>
    <property type="project" value="InterPro"/>
</dbReference>
<dbReference type="HOGENOM" id="CLU_000288_7_25_1"/>
<dbReference type="GO" id="GO:0004674">
    <property type="term" value="F:protein serine/threonine kinase activity"/>
    <property type="evidence" value="ECO:0007669"/>
    <property type="project" value="TreeGrafter"/>
</dbReference>
<reference evidence="6" key="1">
    <citation type="journal article" date="2014" name="Proc. Natl. Acad. Sci. U.S.A.">
        <title>Extensive sampling of basidiomycete genomes demonstrates inadequacy of the white-rot/brown-rot paradigm for wood decay fungi.</title>
        <authorList>
            <person name="Riley R."/>
            <person name="Salamov A.A."/>
            <person name="Brown D.W."/>
            <person name="Nagy L.G."/>
            <person name="Floudas D."/>
            <person name="Held B.W."/>
            <person name="Levasseur A."/>
            <person name="Lombard V."/>
            <person name="Morin E."/>
            <person name="Otillar R."/>
            <person name="Lindquist E.A."/>
            <person name="Sun H."/>
            <person name="LaButti K.M."/>
            <person name="Schmutz J."/>
            <person name="Jabbour D."/>
            <person name="Luo H."/>
            <person name="Baker S.E."/>
            <person name="Pisabarro A.G."/>
            <person name="Walton J.D."/>
            <person name="Blanchette R.A."/>
            <person name="Henrissat B."/>
            <person name="Martin F."/>
            <person name="Cullen D."/>
            <person name="Hibbett D.S."/>
            <person name="Grigoriev I.V."/>
        </authorList>
    </citation>
    <scope>NUCLEOTIDE SEQUENCE [LARGE SCALE GENOMIC DNA]</scope>
    <source>
        <strain evidence="6">FD-172 SS1</strain>
    </source>
</reference>
<feature type="region of interest" description="Disordered" evidence="3">
    <location>
        <begin position="764"/>
        <end position="810"/>
    </location>
</feature>
<dbReference type="EMBL" id="KL198078">
    <property type="protein sequence ID" value="KDQ09496.1"/>
    <property type="molecule type" value="Genomic_DNA"/>
</dbReference>
<dbReference type="InterPro" id="IPR051681">
    <property type="entry name" value="Ser/Thr_Kinases-Pseudokinases"/>
</dbReference>
<name>A0A067MD36_BOTB1</name>
<evidence type="ECO:0000259" key="4">
    <source>
        <dbReference type="PROSITE" id="PS50011"/>
    </source>
</evidence>
<dbReference type="InterPro" id="IPR000719">
    <property type="entry name" value="Prot_kinase_dom"/>
</dbReference>
<feature type="repeat" description="ANK" evidence="2">
    <location>
        <begin position="363"/>
        <end position="395"/>
    </location>
</feature>
<dbReference type="SMART" id="SM00248">
    <property type="entry name" value="ANK"/>
    <property type="match status" value="7"/>
</dbReference>
<dbReference type="InterPro" id="IPR002110">
    <property type="entry name" value="Ankyrin_rpt"/>
</dbReference>
<dbReference type="STRING" id="930990.A0A067MD36"/>
<feature type="domain" description="Protein kinase" evidence="4">
    <location>
        <begin position="493"/>
        <end position="764"/>
    </location>
</feature>
<dbReference type="OrthoDB" id="1722345at2759"/>
<dbReference type="PROSITE" id="PS50297">
    <property type="entry name" value="ANK_REP_REGION"/>
    <property type="match status" value="1"/>
</dbReference>
<dbReference type="InterPro" id="IPR001245">
    <property type="entry name" value="Ser-Thr/Tyr_kinase_cat_dom"/>
</dbReference>